<feature type="transmembrane region" description="Helical" evidence="1">
    <location>
        <begin position="12"/>
        <end position="34"/>
    </location>
</feature>
<keyword evidence="1" id="KW-1133">Transmembrane helix</keyword>
<dbReference type="Proteomes" id="UP000583556">
    <property type="component" value="Unassembled WGS sequence"/>
</dbReference>
<evidence type="ECO:0000313" key="3">
    <source>
        <dbReference type="Proteomes" id="UP000583556"/>
    </source>
</evidence>
<protein>
    <submittedName>
        <fullName evidence="2">Hydrogenase</fullName>
    </submittedName>
</protein>
<dbReference type="EMBL" id="JABBGM010000001">
    <property type="protein sequence ID" value="NML92818.1"/>
    <property type="molecule type" value="Genomic_DNA"/>
</dbReference>
<feature type="transmembrane region" description="Helical" evidence="1">
    <location>
        <begin position="40"/>
        <end position="60"/>
    </location>
</feature>
<gene>
    <name evidence="2" type="ORF">HHL27_03905</name>
</gene>
<feature type="transmembrane region" description="Helical" evidence="1">
    <location>
        <begin position="72"/>
        <end position="97"/>
    </location>
</feature>
<dbReference type="RefSeq" id="WP_169492019.1">
    <property type="nucleotide sequence ID" value="NZ_AP029021.1"/>
</dbReference>
<accession>A0A7Y0BMC4</accession>
<keyword evidence="1" id="KW-0472">Membrane</keyword>
<name>A0A7Y0BMC4_9SPHN</name>
<keyword evidence="3" id="KW-1185">Reference proteome</keyword>
<keyword evidence="1" id="KW-0812">Transmembrane</keyword>
<evidence type="ECO:0000256" key="1">
    <source>
        <dbReference type="SAM" id="Phobius"/>
    </source>
</evidence>
<proteinExistence type="predicted"/>
<reference evidence="2 3" key="1">
    <citation type="submission" date="2020-04" db="EMBL/GenBank/DDBJ databases">
        <title>Novosphingobium sp. TW-4 isolated from soil.</title>
        <authorList>
            <person name="Dahal R.H."/>
            <person name="Chaudhary D.K."/>
        </authorList>
    </citation>
    <scope>NUCLEOTIDE SEQUENCE [LARGE SCALE GENOMIC DNA]</scope>
    <source>
        <strain evidence="2 3">TW-4</strain>
    </source>
</reference>
<evidence type="ECO:0000313" key="2">
    <source>
        <dbReference type="EMBL" id="NML92818.1"/>
    </source>
</evidence>
<comment type="caution">
    <text evidence="2">The sequence shown here is derived from an EMBL/GenBank/DDBJ whole genome shotgun (WGS) entry which is preliminary data.</text>
</comment>
<dbReference type="AlphaFoldDB" id="A0A7Y0BMC4"/>
<sequence>MDAGSDRMAQRLMVLGAVLVMLGLLTGFVSGSFANPRMGLVAHLEGLMNGTLILALAAGWSRVRLPVGQARATFVLLAFGSLANWLATLLAGIWGVGGQTMPITAAGHSGPAWQESFVTTLLIVLSFAMVAAFALVIKGVLAARERP</sequence>
<feature type="transmembrane region" description="Helical" evidence="1">
    <location>
        <begin position="117"/>
        <end position="141"/>
    </location>
</feature>
<organism evidence="2 3">
    <name type="scientific">Novosphingobium olei</name>
    <dbReference type="NCBI Taxonomy" id="2728851"/>
    <lineage>
        <taxon>Bacteria</taxon>
        <taxon>Pseudomonadati</taxon>
        <taxon>Pseudomonadota</taxon>
        <taxon>Alphaproteobacteria</taxon>
        <taxon>Sphingomonadales</taxon>
        <taxon>Sphingomonadaceae</taxon>
        <taxon>Novosphingobium</taxon>
    </lineage>
</organism>